<proteinExistence type="predicted"/>
<evidence type="ECO:0000313" key="1">
    <source>
        <dbReference type="EMBL" id="MBB5110007.1"/>
    </source>
</evidence>
<accession>A0A7W8EYD4</accession>
<dbReference type="Pfam" id="PF19450">
    <property type="entry name" value="DUF5988"/>
    <property type="match status" value="1"/>
</dbReference>
<name>A0A7W8EYD4_STRST</name>
<reference evidence="1 2" key="1">
    <citation type="submission" date="2020-08" db="EMBL/GenBank/DDBJ databases">
        <title>Genomic Encyclopedia of Type Strains, Phase III (KMG-III): the genomes of soil and plant-associated and newly described type strains.</title>
        <authorList>
            <person name="Whitman W."/>
        </authorList>
    </citation>
    <scope>NUCLEOTIDE SEQUENCE [LARGE SCALE GENOMIC DNA]</scope>
    <source>
        <strain evidence="1 2">CECT 3146</strain>
    </source>
</reference>
<organism evidence="1 2">
    <name type="scientific">Streptomyces spectabilis</name>
    <dbReference type="NCBI Taxonomy" id="68270"/>
    <lineage>
        <taxon>Bacteria</taxon>
        <taxon>Bacillati</taxon>
        <taxon>Actinomycetota</taxon>
        <taxon>Actinomycetes</taxon>
        <taxon>Kitasatosporales</taxon>
        <taxon>Streptomycetaceae</taxon>
        <taxon>Streptomyces</taxon>
    </lineage>
</organism>
<dbReference type="RefSeq" id="WP_221516075.1">
    <property type="nucleotide sequence ID" value="NZ_BMSQ01000066.1"/>
</dbReference>
<dbReference type="InterPro" id="IPR046030">
    <property type="entry name" value="DUF5988"/>
</dbReference>
<dbReference type="Proteomes" id="UP000549009">
    <property type="component" value="Unassembled WGS sequence"/>
</dbReference>
<comment type="caution">
    <text evidence="1">The sequence shown here is derived from an EMBL/GenBank/DDBJ whole genome shotgun (WGS) entry which is preliminary data.</text>
</comment>
<evidence type="ECO:0000313" key="2">
    <source>
        <dbReference type="Proteomes" id="UP000549009"/>
    </source>
</evidence>
<dbReference type="EMBL" id="JACHJD010000054">
    <property type="protein sequence ID" value="MBB5110007.1"/>
    <property type="molecule type" value="Genomic_DNA"/>
</dbReference>
<gene>
    <name evidence="1" type="ORF">FHS40_009137</name>
</gene>
<dbReference type="AlphaFoldDB" id="A0A7W8EYD4"/>
<protein>
    <submittedName>
        <fullName evidence="1">Uncharacterized protein</fullName>
    </submittedName>
</protein>
<keyword evidence="2" id="KW-1185">Reference proteome</keyword>
<sequence>MEHQAYVLTGGPVSLQMESPPPVCQDLTRLTLRWLNGYEHYELDRNASQASGKRVYRWIYRTKIAE</sequence>